<keyword evidence="5" id="KW-0598">Phosphotransferase system</keyword>
<evidence type="ECO:0000259" key="6">
    <source>
        <dbReference type="PROSITE" id="PS51094"/>
    </source>
</evidence>
<dbReference type="SUPFAM" id="SSF55804">
    <property type="entry name" value="Phoshotransferase/anion transport protein"/>
    <property type="match status" value="1"/>
</dbReference>
<dbReference type="Gene3D" id="3.40.930.10">
    <property type="entry name" value="Mannitol-specific EII, Chain A"/>
    <property type="match status" value="1"/>
</dbReference>
<dbReference type="Pfam" id="PF00359">
    <property type="entry name" value="PTS_EIIA_2"/>
    <property type="match status" value="1"/>
</dbReference>
<dbReference type="CDD" id="cd00211">
    <property type="entry name" value="PTS_IIA_fru"/>
    <property type="match status" value="1"/>
</dbReference>
<organism evidence="7 9">
    <name type="scientific">Lacticaseibacillus casei</name>
    <name type="common">Lactobacillus casei</name>
    <dbReference type="NCBI Taxonomy" id="1582"/>
    <lineage>
        <taxon>Bacteria</taxon>
        <taxon>Bacillati</taxon>
        <taxon>Bacillota</taxon>
        <taxon>Bacilli</taxon>
        <taxon>Lactobacillales</taxon>
        <taxon>Lactobacillaceae</taxon>
        <taxon>Lacticaseibacillus</taxon>
    </lineage>
</organism>
<evidence type="ECO:0000313" key="7">
    <source>
        <dbReference type="EMBL" id="ARY92540.1"/>
    </source>
</evidence>
<evidence type="ECO:0000256" key="1">
    <source>
        <dbReference type="ARBA" id="ARBA00022448"/>
    </source>
</evidence>
<evidence type="ECO:0000313" key="10">
    <source>
        <dbReference type="Proteomes" id="UP001303564"/>
    </source>
</evidence>
<gene>
    <name evidence="7" type="ORF">BGL52_12575</name>
    <name evidence="8" type="ORF">RWA16_12350</name>
</gene>
<evidence type="ECO:0000313" key="9">
    <source>
        <dbReference type="Proteomes" id="UP000195609"/>
    </source>
</evidence>
<dbReference type="RefSeq" id="WP_087912878.1">
    <property type="nucleotide sequence ID" value="NZ_CP017065.1"/>
</dbReference>
<dbReference type="EMBL" id="CP136128">
    <property type="protein sequence ID" value="WNX27174.1"/>
    <property type="molecule type" value="Genomic_DNA"/>
</dbReference>
<dbReference type="NCBIfam" id="TIGR00848">
    <property type="entry name" value="fruA"/>
    <property type="match status" value="1"/>
</dbReference>
<dbReference type="PROSITE" id="PS51094">
    <property type="entry name" value="PTS_EIIA_TYPE_2"/>
    <property type="match status" value="1"/>
</dbReference>
<dbReference type="GO" id="GO:0009401">
    <property type="term" value="P:phosphoenolpyruvate-dependent sugar phosphotransferase system"/>
    <property type="evidence" value="ECO:0007669"/>
    <property type="project" value="UniProtKB-KW"/>
</dbReference>
<keyword evidence="3 8" id="KW-0762">Sugar transport</keyword>
<dbReference type="AlphaFoldDB" id="A0AAN1F0G2"/>
<sequence>MTDIFDKRYIFLNENLKSQDDAFRFIANIAVNLGFGDDEAAILKALKDREAQASTGLQDGIAIPHAITSHITRPAVLFIRSHSPIMDWETLDDVPVKQIIVMLVPKGEEDEHLQVLADFAGALVDDDKREALGTSKTVDQVYSLLTATN</sequence>
<reference evidence="8 10" key="2">
    <citation type="submission" date="2023-09" db="EMBL/GenBank/DDBJ databases">
        <title>Genomic characteristic of L. casei group strains isolated from clinical sources.</title>
        <authorList>
            <person name="Jarocki P."/>
        </authorList>
    </citation>
    <scope>NUCLEOTIDE SEQUENCE [LARGE SCALE GENOMIC DNA]</scope>
    <source>
        <strain evidence="8 10">LMG 24099</strain>
    </source>
</reference>
<dbReference type="GO" id="GO:0008982">
    <property type="term" value="F:protein-N(PI)-phosphohistidine-sugar phosphotransferase activity"/>
    <property type="evidence" value="ECO:0007669"/>
    <property type="project" value="InterPro"/>
</dbReference>
<evidence type="ECO:0000256" key="3">
    <source>
        <dbReference type="ARBA" id="ARBA00022597"/>
    </source>
</evidence>
<dbReference type="PANTHER" id="PTHR47738">
    <property type="entry name" value="PTS SYSTEM FRUCTOSE-LIKE EIIA COMPONENT-RELATED"/>
    <property type="match status" value="1"/>
</dbReference>
<dbReference type="Proteomes" id="UP001303564">
    <property type="component" value="Chromosome"/>
</dbReference>
<proteinExistence type="predicted"/>
<dbReference type="GO" id="GO:0016020">
    <property type="term" value="C:membrane"/>
    <property type="evidence" value="ECO:0007669"/>
    <property type="project" value="InterPro"/>
</dbReference>
<dbReference type="InterPro" id="IPR016152">
    <property type="entry name" value="PTrfase/Anion_transptr"/>
</dbReference>
<dbReference type="GO" id="GO:0030295">
    <property type="term" value="F:protein kinase activator activity"/>
    <property type="evidence" value="ECO:0007669"/>
    <property type="project" value="TreeGrafter"/>
</dbReference>
<dbReference type="InterPro" id="IPR002178">
    <property type="entry name" value="PTS_EIIA_type-2_dom"/>
</dbReference>
<feature type="domain" description="PTS EIIA type-2" evidence="6">
    <location>
        <begin position="3"/>
        <end position="148"/>
    </location>
</feature>
<evidence type="ECO:0000313" key="8">
    <source>
        <dbReference type="EMBL" id="WNX27174.1"/>
    </source>
</evidence>
<keyword evidence="1" id="KW-0813">Transport</keyword>
<evidence type="ECO:0000256" key="4">
    <source>
        <dbReference type="ARBA" id="ARBA00022679"/>
    </source>
</evidence>
<keyword evidence="10" id="KW-1185">Reference proteome</keyword>
<dbReference type="InterPro" id="IPR004715">
    <property type="entry name" value="PTS_IIA_fruc"/>
</dbReference>
<dbReference type="InterPro" id="IPR051541">
    <property type="entry name" value="PTS_SugarTrans_NitroReg"/>
</dbReference>
<keyword evidence="2" id="KW-0597">Phosphoprotein</keyword>
<accession>A0AAN1F0G2</accession>
<dbReference type="EMBL" id="CP017065">
    <property type="protein sequence ID" value="ARY92540.1"/>
    <property type="molecule type" value="Genomic_DNA"/>
</dbReference>
<evidence type="ECO:0000256" key="2">
    <source>
        <dbReference type="ARBA" id="ARBA00022553"/>
    </source>
</evidence>
<reference evidence="7 9" key="1">
    <citation type="journal article" date="2017" name="Front. Immunol.">
        <title>Complete Genome Sequence of Lactobacillus casei LC5, a Potential Probiotics for Atopic Dermatitis.</title>
        <authorList>
            <person name="Kang J."/>
            <person name="Chung W.H."/>
            <person name="Lim T.J."/>
            <person name="Whon T.W."/>
            <person name="Lim S."/>
            <person name="Nam Y.D."/>
        </authorList>
    </citation>
    <scope>NUCLEOTIDE SEQUENCE [LARGE SCALE GENOMIC DNA]</scope>
    <source>
        <strain evidence="7 9">LC5</strain>
    </source>
</reference>
<name>A0AAN1F0G2_LACCA</name>
<dbReference type="Proteomes" id="UP000195609">
    <property type="component" value="Chromosome"/>
</dbReference>
<evidence type="ECO:0000256" key="5">
    <source>
        <dbReference type="ARBA" id="ARBA00022683"/>
    </source>
</evidence>
<dbReference type="PANTHER" id="PTHR47738:SF1">
    <property type="entry name" value="NITROGEN REGULATORY PROTEIN"/>
    <property type="match status" value="1"/>
</dbReference>
<keyword evidence="4" id="KW-0808">Transferase</keyword>
<protein>
    <submittedName>
        <fullName evidence="7">PTS fructose/mannitol specific EIIA subunit</fullName>
    </submittedName>
    <submittedName>
        <fullName evidence="8">PTS sugar transporter subunit IIA</fullName>
    </submittedName>
</protein>